<dbReference type="SMART" id="SM00028">
    <property type="entry name" value="TPR"/>
    <property type="match status" value="2"/>
</dbReference>
<dbReference type="PANTHER" id="PTHR46332:SF5">
    <property type="entry name" value="ASPARTATE BETA-HYDROXYLASE DOMAIN CONTAINING 2"/>
    <property type="match status" value="1"/>
</dbReference>
<dbReference type="InterPro" id="IPR051821">
    <property type="entry name" value="Asp/Asn_beta-hydroxylase"/>
</dbReference>
<dbReference type="Pfam" id="PF05118">
    <property type="entry name" value="Asp_Arg_Hydrox"/>
    <property type="match status" value="1"/>
</dbReference>
<dbReference type="PANTHER" id="PTHR46332">
    <property type="entry name" value="ASPARTATE BETA-HYDROXYLASE DOMAIN-CONTAINING PROTEIN 2"/>
    <property type="match status" value="1"/>
</dbReference>
<dbReference type="InterPro" id="IPR019734">
    <property type="entry name" value="TPR_rpt"/>
</dbReference>
<protein>
    <submittedName>
        <fullName evidence="5">Aspartyl/asparaginyl beta-hydroxylase domain-containing protein</fullName>
    </submittedName>
</protein>
<dbReference type="EMBL" id="CP137579">
    <property type="protein sequence ID" value="WOX30588.1"/>
    <property type="molecule type" value="Genomic_DNA"/>
</dbReference>
<dbReference type="Gene3D" id="2.60.120.330">
    <property type="entry name" value="B-lactam Antibiotic, Isopenicillin N Synthase, Chain"/>
    <property type="match status" value="1"/>
</dbReference>
<accession>A0A8I2H4R2</accession>
<dbReference type="SUPFAM" id="SSF51197">
    <property type="entry name" value="Clavaminate synthase-like"/>
    <property type="match status" value="1"/>
</dbReference>
<dbReference type="Gene3D" id="1.25.40.10">
    <property type="entry name" value="Tetratricopeptide repeat domain"/>
    <property type="match status" value="1"/>
</dbReference>
<evidence type="ECO:0000256" key="1">
    <source>
        <dbReference type="ARBA" id="ARBA00007730"/>
    </source>
</evidence>
<reference evidence="6 8" key="2">
    <citation type="submission" date="2023-10" db="EMBL/GenBank/DDBJ databases">
        <title>To unveil natural product biosynthetic capacity in Pseudoalteromonas.</title>
        <authorList>
            <person name="Wang J."/>
        </authorList>
    </citation>
    <scope>NUCLEOTIDE SEQUENCE [LARGE SCALE GENOMIC DNA]</scope>
    <source>
        <strain evidence="6 8">DSM 15914</strain>
    </source>
</reference>
<reference evidence="5" key="1">
    <citation type="submission" date="2019-10" db="EMBL/GenBank/DDBJ databases">
        <authorList>
            <person name="Paulsen S."/>
        </authorList>
    </citation>
    <scope>NUCLEOTIDE SEQUENCE</scope>
    <source>
        <strain evidence="5">LMG 19692</strain>
    </source>
</reference>
<keyword evidence="3" id="KW-0560">Oxidoreductase</keyword>
<dbReference type="AlphaFoldDB" id="A0A8I2H4R2"/>
<evidence type="ECO:0000256" key="3">
    <source>
        <dbReference type="ARBA" id="ARBA00023002"/>
    </source>
</evidence>
<name>A0A8I2H4R2_9GAMM</name>
<feature type="domain" description="Aspartyl/asparaginy/proline hydroxylase" evidence="4">
    <location>
        <begin position="223"/>
        <end position="351"/>
    </location>
</feature>
<dbReference type="InterPro" id="IPR007803">
    <property type="entry name" value="Asp/Arg/Pro-Hydrxlase"/>
</dbReference>
<evidence type="ECO:0000313" key="8">
    <source>
        <dbReference type="Proteomes" id="UP001304419"/>
    </source>
</evidence>
<evidence type="ECO:0000313" key="7">
    <source>
        <dbReference type="Proteomes" id="UP000646877"/>
    </source>
</evidence>
<dbReference type="GO" id="GO:0016020">
    <property type="term" value="C:membrane"/>
    <property type="evidence" value="ECO:0007669"/>
    <property type="project" value="TreeGrafter"/>
</dbReference>
<keyword evidence="8" id="KW-1185">Reference proteome</keyword>
<comment type="similarity">
    <text evidence="1">Belongs to the aspartyl/asparaginyl beta-hydroxylase family.</text>
</comment>
<dbReference type="RefSeq" id="WP_039496201.1">
    <property type="nucleotide sequence ID" value="NZ_CBCSDF010000017.1"/>
</dbReference>
<evidence type="ECO:0000256" key="2">
    <source>
        <dbReference type="ARBA" id="ARBA00022964"/>
    </source>
</evidence>
<sequence>MTNEEIQPLNIDSLLQPILECEPQNSWPLLLSKLIDSYPQSAELSYRVAVILEQIGALPESEKAYFHCLTLAPKNYLVYLYLGHLLEKRGEDSTALVCYTLCEALTGSFKRLQLANSTAPQTLERFQKAWQCMEKNLGTASSIESGRWVQYSSKPFETAQAPHLFYVANLSAHPIWPAEQFAWYESFNATIPDIIKEFHTTFSSASSHLTPYLSGKEYESAFPMLANSNNWQALSLFKEGVENVSVSKHFPILKKALEKVPCYGLTASPYEVFYSKLAKGQTITPHYGLSNHSLTVHLAIDIPHDCYLDVNGERASWQEHQLTIFDDSYLHMAHNGSDRDRIVLIFSIWHPDLTSTQRQAIQSEFKNRQRWIDNLNATLVQYRNDH</sequence>
<dbReference type="EMBL" id="WEIA01000003">
    <property type="protein sequence ID" value="NLR21179.1"/>
    <property type="molecule type" value="Genomic_DNA"/>
</dbReference>
<evidence type="ECO:0000259" key="4">
    <source>
        <dbReference type="Pfam" id="PF05118"/>
    </source>
</evidence>
<dbReference type="GO" id="GO:0051213">
    <property type="term" value="F:dioxygenase activity"/>
    <property type="evidence" value="ECO:0007669"/>
    <property type="project" value="UniProtKB-KW"/>
</dbReference>
<dbReference type="InterPro" id="IPR027443">
    <property type="entry name" value="IPNS-like_sf"/>
</dbReference>
<evidence type="ECO:0000313" key="5">
    <source>
        <dbReference type="EMBL" id="NLR21179.1"/>
    </source>
</evidence>
<evidence type="ECO:0000313" key="6">
    <source>
        <dbReference type="EMBL" id="WOX30588.1"/>
    </source>
</evidence>
<gene>
    <name evidence="5" type="ORF">F9Y85_07575</name>
    <name evidence="6" type="ORF">R5H13_22155</name>
</gene>
<dbReference type="Proteomes" id="UP001304419">
    <property type="component" value="Chromosome 2"/>
</dbReference>
<organism evidence="5 7">
    <name type="scientific">Pseudoalteromonas maricaloris</name>
    <dbReference type="NCBI Taxonomy" id="184924"/>
    <lineage>
        <taxon>Bacteria</taxon>
        <taxon>Pseudomonadati</taxon>
        <taxon>Pseudomonadota</taxon>
        <taxon>Gammaproteobacteria</taxon>
        <taxon>Alteromonadales</taxon>
        <taxon>Pseudoalteromonadaceae</taxon>
        <taxon>Pseudoalteromonas</taxon>
    </lineage>
</organism>
<keyword evidence="2" id="KW-0223">Dioxygenase</keyword>
<proteinExistence type="inferred from homology"/>
<dbReference type="Proteomes" id="UP000646877">
    <property type="component" value="Unassembled WGS sequence"/>
</dbReference>
<dbReference type="SUPFAM" id="SSF48452">
    <property type="entry name" value="TPR-like"/>
    <property type="match status" value="1"/>
</dbReference>
<dbReference type="InterPro" id="IPR011990">
    <property type="entry name" value="TPR-like_helical_dom_sf"/>
</dbReference>